<accession>A0A7E5WNA3</accession>
<dbReference type="GeneID" id="113503727"/>
<evidence type="ECO:0000313" key="4">
    <source>
        <dbReference type="RefSeq" id="XP_026741603.1"/>
    </source>
</evidence>
<dbReference type="RefSeq" id="XP_026741606.1">
    <property type="nucleotide sequence ID" value="XM_026885805.1"/>
</dbReference>
<gene>
    <name evidence="3 4 5 6" type="primary">LOC113503727</name>
</gene>
<sequence length="432" mass="50235">MEQLQHPPTIPHLVQVYQPTVSNTKIQNPQIIHISHPGLPASQGKVTYQQTITSESIHIPVTSQHVTEIQSQIQMSQNQIVMSCQQGLHSIQPLHGQVQSQVLQSSDMTQSLQIASHVILPQHMLVNGVQSYYSQYEYPKEQCLLAKLEPDLQLVEKDNDCGTDNSQTETELQKKRSRSQVPDPTSWACNVRKLKHQRGEAYISRRGKFVPERRIRNTKDCVKNCKFKCNEKITDEDREHIFKAFYSLNANEKKYFLLNTTERLYIKHNKVSNHKRKYTFKYFFLVKSDRHTVCKNFYLGTLAISQKPVYNVHMGKTDLNMPKPDGRGHSKASAHSLPSESKDKVRKHIQSFTTVETKPVVQFSKKKQYLDPSLSVKQMYNMYFSECNKENAVPVKESMYRKIFRQEFNLHFRKMKTEQQLCGRCKSTIKKK</sequence>
<evidence type="ECO:0000313" key="6">
    <source>
        <dbReference type="RefSeq" id="XP_026741606.1"/>
    </source>
</evidence>
<name>A0A7E5WNA3_TRINI</name>
<dbReference type="PANTHER" id="PTHR10773">
    <property type="entry name" value="DNA-DIRECTED RNA POLYMERASES I, II, AND III SUBUNIT RPABC2"/>
    <property type="match status" value="1"/>
</dbReference>
<dbReference type="Proteomes" id="UP000322000">
    <property type="component" value="Chromosome 20"/>
</dbReference>
<evidence type="ECO:0000313" key="2">
    <source>
        <dbReference type="Proteomes" id="UP000322000"/>
    </source>
</evidence>
<dbReference type="PANTHER" id="PTHR10773:SF19">
    <property type="match status" value="1"/>
</dbReference>
<evidence type="ECO:0000313" key="5">
    <source>
        <dbReference type="RefSeq" id="XP_026741605.1"/>
    </source>
</evidence>
<dbReference type="RefSeq" id="XP_026741602.1">
    <property type="nucleotide sequence ID" value="XM_026885801.1"/>
</dbReference>
<protein>
    <submittedName>
        <fullName evidence="3 4">Uncharacterized protein LOC113503727</fullName>
    </submittedName>
</protein>
<reference evidence="3 4" key="1">
    <citation type="submission" date="2025-04" db="UniProtKB">
        <authorList>
            <consortium name="RefSeq"/>
        </authorList>
    </citation>
    <scope>IDENTIFICATION</scope>
</reference>
<dbReference type="RefSeq" id="XP_026741605.1">
    <property type="nucleotide sequence ID" value="XM_026885804.1"/>
</dbReference>
<dbReference type="KEGG" id="tnl:113503727"/>
<dbReference type="OrthoDB" id="434783at2759"/>
<dbReference type="RefSeq" id="XP_026741603.1">
    <property type="nucleotide sequence ID" value="XM_026885802.1"/>
</dbReference>
<evidence type="ECO:0000256" key="1">
    <source>
        <dbReference type="SAM" id="MobiDB-lite"/>
    </source>
</evidence>
<keyword evidence="2" id="KW-1185">Reference proteome</keyword>
<feature type="region of interest" description="Disordered" evidence="1">
    <location>
        <begin position="157"/>
        <end position="185"/>
    </location>
</feature>
<proteinExistence type="predicted"/>
<dbReference type="AlphaFoldDB" id="A0A7E5WNA3"/>
<evidence type="ECO:0000313" key="3">
    <source>
        <dbReference type="RefSeq" id="XP_026741602.1"/>
    </source>
</evidence>
<organism evidence="2 6">
    <name type="scientific">Trichoplusia ni</name>
    <name type="common">Cabbage looper</name>
    <dbReference type="NCBI Taxonomy" id="7111"/>
    <lineage>
        <taxon>Eukaryota</taxon>
        <taxon>Metazoa</taxon>
        <taxon>Ecdysozoa</taxon>
        <taxon>Arthropoda</taxon>
        <taxon>Hexapoda</taxon>
        <taxon>Insecta</taxon>
        <taxon>Pterygota</taxon>
        <taxon>Neoptera</taxon>
        <taxon>Endopterygota</taxon>
        <taxon>Lepidoptera</taxon>
        <taxon>Glossata</taxon>
        <taxon>Ditrysia</taxon>
        <taxon>Noctuoidea</taxon>
        <taxon>Noctuidae</taxon>
        <taxon>Plusiinae</taxon>
        <taxon>Trichoplusia</taxon>
    </lineage>
</organism>
<feature type="region of interest" description="Disordered" evidence="1">
    <location>
        <begin position="321"/>
        <end position="342"/>
    </location>
</feature>